<organism evidence="1 2">
    <name type="scientific">Steinernema glaseri</name>
    <dbReference type="NCBI Taxonomy" id="37863"/>
    <lineage>
        <taxon>Eukaryota</taxon>
        <taxon>Metazoa</taxon>
        <taxon>Ecdysozoa</taxon>
        <taxon>Nematoda</taxon>
        <taxon>Chromadorea</taxon>
        <taxon>Rhabditida</taxon>
        <taxon>Tylenchina</taxon>
        <taxon>Panagrolaimomorpha</taxon>
        <taxon>Strongyloidoidea</taxon>
        <taxon>Steinernematidae</taxon>
        <taxon>Steinernema</taxon>
    </lineage>
</organism>
<dbReference type="Proteomes" id="UP000095287">
    <property type="component" value="Unplaced"/>
</dbReference>
<dbReference type="AlphaFoldDB" id="A0A1I7ZUB4"/>
<dbReference type="WBParaSite" id="L893_g29879.t1">
    <property type="protein sequence ID" value="L893_g29879.t1"/>
    <property type="gene ID" value="L893_g29879"/>
</dbReference>
<accession>A0A1I7ZUB4</accession>
<sequence length="131" mass="14717">MQVAPEDEQHHRTPRMAPGRTIFKEDKRKVVEAPARSTLNTTNIFASCLWPSTETVVAALTPLIRGHRSQSLCLDIAHCTFTSDCSSREPKSASLEFSCSTCLFCSCSKRQMSFVKTYSTVRLQTFLHVCK</sequence>
<name>A0A1I7ZUB4_9BILA</name>
<evidence type="ECO:0000313" key="2">
    <source>
        <dbReference type="WBParaSite" id="L893_g29879.t1"/>
    </source>
</evidence>
<evidence type="ECO:0000313" key="1">
    <source>
        <dbReference type="Proteomes" id="UP000095287"/>
    </source>
</evidence>
<reference evidence="2" key="1">
    <citation type="submission" date="2016-11" db="UniProtKB">
        <authorList>
            <consortium name="WormBaseParasite"/>
        </authorList>
    </citation>
    <scope>IDENTIFICATION</scope>
</reference>
<proteinExistence type="predicted"/>
<keyword evidence="1" id="KW-1185">Reference proteome</keyword>
<protein>
    <submittedName>
        <fullName evidence="2">Uncharacterized protein</fullName>
    </submittedName>
</protein>